<dbReference type="Proteomes" id="UP001301728">
    <property type="component" value="Unassembled WGS sequence"/>
</dbReference>
<protein>
    <recommendedName>
        <fullName evidence="3">Peptidoglycan-binding protein</fullName>
    </recommendedName>
</protein>
<organism evidence="1 2">
    <name type="scientific">Limnoraphis robusta CCNP1315</name>
    <dbReference type="NCBI Taxonomy" id="3110306"/>
    <lineage>
        <taxon>Bacteria</taxon>
        <taxon>Bacillati</taxon>
        <taxon>Cyanobacteriota</taxon>
        <taxon>Cyanophyceae</taxon>
        <taxon>Oscillatoriophycideae</taxon>
        <taxon>Oscillatoriales</taxon>
        <taxon>Sirenicapillariaceae</taxon>
        <taxon>Limnoraphis</taxon>
    </lineage>
</organism>
<evidence type="ECO:0008006" key="3">
    <source>
        <dbReference type="Google" id="ProtNLM"/>
    </source>
</evidence>
<dbReference type="EMBL" id="JAYGHT010000072">
    <property type="protein sequence ID" value="MEA5519991.1"/>
    <property type="molecule type" value="Genomic_DNA"/>
</dbReference>
<evidence type="ECO:0000313" key="1">
    <source>
        <dbReference type="EMBL" id="MEA5519991.1"/>
    </source>
</evidence>
<keyword evidence="2" id="KW-1185">Reference proteome</keyword>
<evidence type="ECO:0000313" key="2">
    <source>
        <dbReference type="Proteomes" id="UP001301728"/>
    </source>
</evidence>
<dbReference type="RefSeq" id="WP_323217753.1">
    <property type="nucleotide sequence ID" value="NZ_JAYGHT010000072.1"/>
</dbReference>
<sequence length="308" mass="35678">MHIEDFKDKPNLKFGLEGIASDYILTEEIHEVLIALSYLDGPIEKKFDILSSQAFLRFQRDYKADLGDEQQFEYLSVQTAIKLIELRSETVASFKDPVIPRNDPAGKIYQYMIKKNYRFFTGPQEYNIVYLEGINEDFSENTDAPNHFNDLRVVLAVEEGIPVVVGKWEGTTEPGFYYTDYPMNPKGAARIAFNQYRAWQVDIHGNSEPHEALVQTAGEVTVHRDFDQNMTRTNDKLDTGYFGINQHYGYDHPRNDIYTASAGCLVGRTRRGHREFMSIIKQDNRYRNNRNYVFYSTVIAGDDWKKTT</sequence>
<comment type="caution">
    <text evidence="1">The sequence shown here is derived from an EMBL/GenBank/DDBJ whole genome shotgun (WGS) entry which is preliminary data.</text>
</comment>
<reference evidence="1 2" key="1">
    <citation type="submission" date="2023-12" db="EMBL/GenBank/DDBJ databases">
        <title>Baltic Sea Cyanobacteria.</title>
        <authorList>
            <person name="Delbaje E."/>
            <person name="Fewer D.P."/>
            <person name="Shishido T.K."/>
        </authorList>
    </citation>
    <scope>NUCLEOTIDE SEQUENCE [LARGE SCALE GENOMIC DNA]</scope>
    <source>
        <strain evidence="1 2">CCNP 1315</strain>
    </source>
</reference>
<name>A0ABU5TYG8_9CYAN</name>
<proteinExistence type="predicted"/>
<accession>A0ABU5TYG8</accession>
<gene>
    <name evidence="1" type="ORF">VB854_13665</name>
</gene>